<proteinExistence type="predicted"/>
<dbReference type="EMBL" id="LWLG01000002">
    <property type="protein sequence ID" value="OAQ21264.1"/>
    <property type="molecule type" value="Genomic_DNA"/>
</dbReference>
<reference evidence="1 2" key="1">
    <citation type="submission" date="2016-04" db="EMBL/GenBank/DDBJ databases">
        <title>Genome analysis of Thermosulfurimonas dismutans, the first thermophilic sulfur-disproportionating bacterium of the phylum Thermodesulfobacteria.</title>
        <authorList>
            <person name="Mardanov A.V."/>
            <person name="Beletsky A.V."/>
            <person name="Kadnikov V.V."/>
            <person name="Slobodkin A.I."/>
            <person name="Ravin N.V."/>
        </authorList>
    </citation>
    <scope>NUCLEOTIDE SEQUENCE [LARGE SCALE GENOMIC DNA]</scope>
    <source>
        <strain evidence="1 2">S95</strain>
    </source>
</reference>
<organism evidence="1 2">
    <name type="scientific">Thermosulfurimonas dismutans</name>
    <dbReference type="NCBI Taxonomy" id="999894"/>
    <lineage>
        <taxon>Bacteria</taxon>
        <taxon>Pseudomonadati</taxon>
        <taxon>Thermodesulfobacteriota</taxon>
        <taxon>Thermodesulfobacteria</taxon>
        <taxon>Thermodesulfobacteriales</taxon>
        <taxon>Thermodesulfobacteriaceae</taxon>
        <taxon>Thermosulfurimonas</taxon>
    </lineage>
</organism>
<comment type="caution">
    <text evidence="1">The sequence shown here is derived from an EMBL/GenBank/DDBJ whole genome shotgun (WGS) entry which is preliminary data.</text>
</comment>
<dbReference type="Proteomes" id="UP000078390">
    <property type="component" value="Unassembled WGS sequence"/>
</dbReference>
<keyword evidence="2" id="KW-1185">Reference proteome</keyword>
<accession>A0A179D590</accession>
<protein>
    <submittedName>
        <fullName evidence="1">Uncharacterized protein</fullName>
    </submittedName>
</protein>
<evidence type="ECO:0000313" key="2">
    <source>
        <dbReference type="Proteomes" id="UP000078390"/>
    </source>
</evidence>
<sequence length="48" mass="5834">MGPLFPIEYLYPTFPGTNEKRCPFYFTMLIFNNFLNELSRLSFLKRYC</sequence>
<dbReference type="AlphaFoldDB" id="A0A179D590"/>
<name>A0A179D590_9BACT</name>
<evidence type="ECO:0000313" key="1">
    <source>
        <dbReference type="EMBL" id="OAQ21264.1"/>
    </source>
</evidence>
<gene>
    <name evidence="1" type="ORF">TDIS_0484</name>
</gene>